<dbReference type="Pfam" id="PF01435">
    <property type="entry name" value="Peptidase_M48"/>
    <property type="match status" value="1"/>
</dbReference>
<name>A0ABR8K4T8_9NOSO</name>
<sequence length="636" mass="73296">MAFTQERFDRLIQKLEVLANKQPHVYKLHVAFLATLGYAYIFLVLAVTLTLLVGIVFLMLNAQSIHASSIKAILFLLALVLVLVRSLWVSFAPPTGLPLQPKDVPNLYSLTNEISSKLQAPRFHHILLTNHFNAGVVQIPRLGLLGWQQNYLILGLPLMLALPPEQFRAVLAHELGHLSGNHSRFSGWIYRQRETWYRIIKGLRESGNEVSWFIFERFLTWYAPFFNAYSFVLARSNEYEADRCAVDLAGEQNAAETLINLEVKARFIERYFWSSIYKQVESEIEPPKMTYTAMQQALSQRLHQEITSIYLMEALTQKTNNADTHPCLADRLKSLEYTSNSQKEAAIFAPIEISAAQEFLGNNLDKLIDYFSQVWREEIAASWRQKYVNHQNSIARFADLNKKSKKQQLTQTEALERAFLTFQFEGEEAAIPLLKEIIQLDAQHASANYLLGQILLKQQNATGIEHIEMAIEQDSSIVIEGCQIIYSFLQKQGKLNEGKLYQKRAENYYDLILKAHQERSDLRENDKFEPHGISDIEVSKLRKKLSCYPHIISAYLFQKSLQYLPEKPLYIIAVKREFSWLEGNSEADNSKLVNSLLEENELPGNVFIFILNNHLNMEKKLKLIPNSMVYDRKSKK</sequence>
<dbReference type="PANTHER" id="PTHR43221">
    <property type="entry name" value="PROTEASE HTPX"/>
    <property type="match status" value="1"/>
</dbReference>
<evidence type="ECO:0000256" key="4">
    <source>
        <dbReference type="ARBA" id="ARBA00022670"/>
    </source>
</evidence>
<organism evidence="14 15">
    <name type="scientific">Nostoc paludosum FACHB-159</name>
    <dbReference type="NCBI Taxonomy" id="2692908"/>
    <lineage>
        <taxon>Bacteria</taxon>
        <taxon>Bacillati</taxon>
        <taxon>Cyanobacteriota</taxon>
        <taxon>Cyanophyceae</taxon>
        <taxon>Nostocales</taxon>
        <taxon>Nostocaceae</taxon>
        <taxon>Nostoc</taxon>
    </lineage>
</organism>
<feature type="transmembrane region" description="Helical" evidence="12">
    <location>
        <begin position="38"/>
        <end position="60"/>
    </location>
</feature>
<evidence type="ECO:0000256" key="8">
    <source>
        <dbReference type="ARBA" id="ARBA00022833"/>
    </source>
</evidence>
<comment type="caution">
    <text evidence="14">The sequence shown here is derived from an EMBL/GenBank/DDBJ whole genome shotgun (WGS) entry which is preliminary data.</text>
</comment>
<feature type="domain" description="Peptidase M48" evidence="13">
    <location>
        <begin position="151"/>
        <end position="338"/>
    </location>
</feature>
<evidence type="ECO:0000256" key="3">
    <source>
        <dbReference type="ARBA" id="ARBA00022475"/>
    </source>
</evidence>
<keyword evidence="3" id="KW-1003">Cell membrane</keyword>
<feature type="transmembrane region" description="Helical" evidence="12">
    <location>
        <begin position="72"/>
        <end position="91"/>
    </location>
</feature>
<evidence type="ECO:0000256" key="7">
    <source>
        <dbReference type="ARBA" id="ARBA00022801"/>
    </source>
</evidence>
<evidence type="ECO:0000256" key="2">
    <source>
        <dbReference type="ARBA" id="ARBA00004651"/>
    </source>
</evidence>
<keyword evidence="4" id="KW-0645">Protease</keyword>
<comment type="cofactor">
    <cofactor evidence="1">
        <name>Zn(2+)</name>
        <dbReference type="ChEBI" id="CHEBI:29105"/>
    </cofactor>
</comment>
<reference evidence="14 15" key="1">
    <citation type="journal article" date="2020" name="ISME J.">
        <title>Comparative genomics reveals insights into cyanobacterial evolution and habitat adaptation.</title>
        <authorList>
            <person name="Chen M.Y."/>
            <person name="Teng W.K."/>
            <person name="Zhao L."/>
            <person name="Hu C.X."/>
            <person name="Zhou Y.K."/>
            <person name="Han B.P."/>
            <person name="Song L.R."/>
            <person name="Shu W.S."/>
        </authorList>
    </citation>
    <scope>NUCLEOTIDE SEQUENCE [LARGE SCALE GENOMIC DNA]</scope>
    <source>
        <strain evidence="14 15">FACHB-159</strain>
    </source>
</reference>
<evidence type="ECO:0000313" key="15">
    <source>
        <dbReference type="Proteomes" id="UP000637383"/>
    </source>
</evidence>
<evidence type="ECO:0000256" key="12">
    <source>
        <dbReference type="SAM" id="Phobius"/>
    </source>
</evidence>
<evidence type="ECO:0000256" key="10">
    <source>
        <dbReference type="ARBA" id="ARBA00023049"/>
    </source>
</evidence>
<keyword evidence="6" id="KW-0479">Metal-binding</keyword>
<evidence type="ECO:0000256" key="9">
    <source>
        <dbReference type="ARBA" id="ARBA00022989"/>
    </source>
</evidence>
<evidence type="ECO:0000256" key="6">
    <source>
        <dbReference type="ARBA" id="ARBA00022723"/>
    </source>
</evidence>
<evidence type="ECO:0000256" key="1">
    <source>
        <dbReference type="ARBA" id="ARBA00001947"/>
    </source>
</evidence>
<dbReference type="GO" id="GO:0008237">
    <property type="term" value="F:metallopeptidase activity"/>
    <property type="evidence" value="ECO:0007669"/>
    <property type="project" value="UniProtKB-KW"/>
</dbReference>
<dbReference type="InterPro" id="IPR050083">
    <property type="entry name" value="HtpX_protease"/>
</dbReference>
<dbReference type="CDD" id="cd07328">
    <property type="entry name" value="M48_Ste24p_like"/>
    <property type="match status" value="1"/>
</dbReference>
<keyword evidence="10 14" id="KW-0482">Metalloprotease</keyword>
<dbReference type="Proteomes" id="UP000637383">
    <property type="component" value="Unassembled WGS sequence"/>
</dbReference>
<dbReference type="InterPro" id="IPR001915">
    <property type="entry name" value="Peptidase_M48"/>
</dbReference>
<dbReference type="EMBL" id="JACJTU010000003">
    <property type="protein sequence ID" value="MBD2733227.1"/>
    <property type="molecule type" value="Genomic_DNA"/>
</dbReference>
<evidence type="ECO:0000259" key="13">
    <source>
        <dbReference type="Pfam" id="PF01435"/>
    </source>
</evidence>
<gene>
    <name evidence="14" type="ORF">H6H03_04765</name>
</gene>
<comment type="subcellular location">
    <subcellularLocation>
        <location evidence="2">Cell membrane</location>
        <topology evidence="2">Multi-pass membrane protein</topology>
    </subcellularLocation>
</comment>
<accession>A0ABR8K4T8</accession>
<evidence type="ECO:0000256" key="11">
    <source>
        <dbReference type="ARBA" id="ARBA00023136"/>
    </source>
</evidence>
<dbReference type="PANTHER" id="PTHR43221:SF1">
    <property type="entry name" value="PROTEASE HTPX"/>
    <property type="match status" value="1"/>
</dbReference>
<evidence type="ECO:0000256" key="5">
    <source>
        <dbReference type="ARBA" id="ARBA00022692"/>
    </source>
</evidence>
<protein>
    <submittedName>
        <fullName evidence="14">M48 family metalloprotease</fullName>
    </submittedName>
</protein>
<dbReference type="RefSeq" id="WP_190953983.1">
    <property type="nucleotide sequence ID" value="NZ_JACJTU010000003.1"/>
</dbReference>
<keyword evidence="9 12" id="KW-1133">Transmembrane helix</keyword>
<keyword evidence="11 12" id="KW-0472">Membrane</keyword>
<keyword evidence="15" id="KW-1185">Reference proteome</keyword>
<keyword evidence="7" id="KW-0378">Hydrolase</keyword>
<evidence type="ECO:0000313" key="14">
    <source>
        <dbReference type="EMBL" id="MBD2733227.1"/>
    </source>
</evidence>
<keyword evidence="8" id="KW-0862">Zinc</keyword>
<keyword evidence="5 12" id="KW-0812">Transmembrane</keyword>
<proteinExistence type="predicted"/>
<dbReference type="Gene3D" id="3.30.2010.10">
    <property type="entry name" value="Metalloproteases ('zincins'), catalytic domain"/>
    <property type="match status" value="1"/>
</dbReference>